<dbReference type="InterPro" id="IPR055357">
    <property type="entry name" value="LRR_At1g61320_AtMIF1"/>
</dbReference>
<sequence>MASAPTTDGPIDSVAKRKGSPCQQDGDFQDDKRPRSSVDLPEGIFWYIHSLMPLQDAARAACVSHSFLRSWRCYPYLLFSEEIVLLDKNTFSNDEITRNLTSKVNHILQNHSGVGVKKLGFLFFRCTSVDFSYFDSWLHKAVILGIEEVTLMLPTNSNAEYNFPCSVYLMRLHTLYVNGCEMLKVVESYAPNLTTFDFTGHAVQMLGLLQMKNFDMLMQTQIVSTQTVLGKFLSLKHLHISLNKPPNYDYVSLVYFLDAAPSLETFILLTPYIHLPQGHMGYAWTAGDSAQLRQMPEHRHDNLKKFEVSGFCYVKSLVELICHILETTSSLNHVKLDTSYRSGCHASGRCYPYGTEQMREACNAVLAIKTCIIGKVPPKVELDLVQPCSRCRALVQ</sequence>
<evidence type="ECO:0000259" key="2">
    <source>
        <dbReference type="Pfam" id="PF23622"/>
    </source>
</evidence>
<protein>
    <recommendedName>
        <fullName evidence="2">At1g61320/AtMIF1 LRR domain-containing protein</fullName>
    </recommendedName>
</protein>
<dbReference type="InterPro" id="IPR053772">
    <property type="entry name" value="At1g61320/At1g61330-like"/>
</dbReference>
<dbReference type="PANTHER" id="PTHR34145:SF28">
    <property type="entry name" value="F-BOX DOMAIN-CONTAINING PROTEIN"/>
    <property type="match status" value="1"/>
</dbReference>
<reference evidence="3" key="1">
    <citation type="journal article" date="2013" name="Nat. Commun.">
        <title>Whole-genome sequencing of Oryza brachyantha reveals mechanisms underlying Oryza genome evolution.</title>
        <authorList>
            <person name="Chen J."/>
            <person name="Huang Q."/>
            <person name="Gao D."/>
            <person name="Wang J."/>
            <person name="Lang Y."/>
            <person name="Liu T."/>
            <person name="Li B."/>
            <person name="Bai Z."/>
            <person name="Luis Goicoechea J."/>
            <person name="Liang C."/>
            <person name="Chen C."/>
            <person name="Zhang W."/>
            <person name="Sun S."/>
            <person name="Liao Y."/>
            <person name="Zhang X."/>
            <person name="Yang L."/>
            <person name="Song C."/>
            <person name="Wang M."/>
            <person name="Shi J."/>
            <person name="Liu G."/>
            <person name="Liu J."/>
            <person name="Zhou H."/>
            <person name="Zhou W."/>
            <person name="Yu Q."/>
            <person name="An N."/>
            <person name="Chen Y."/>
            <person name="Cai Q."/>
            <person name="Wang B."/>
            <person name="Liu B."/>
            <person name="Min J."/>
            <person name="Huang Y."/>
            <person name="Wu H."/>
            <person name="Li Z."/>
            <person name="Zhang Y."/>
            <person name="Yin Y."/>
            <person name="Song W."/>
            <person name="Jiang J."/>
            <person name="Jackson S.A."/>
            <person name="Wing R.A."/>
            <person name="Wang J."/>
            <person name="Chen M."/>
        </authorList>
    </citation>
    <scope>NUCLEOTIDE SEQUENCE [LARGE SCALE GENOMIC DNA]</scope>
    <source>
        <strain evidence="3">cv. IRGC 101232</strain>
    </source>
</reference>
<keyword evidence="4" id="KW-1185">Reference proteome</keyword>
<proteinExistence type="predicted"/>
<evidence type="ECO:0000313" key="3">
    <source>
        <dbReference type="EnsemblPlants" id="OB09G22130.1"/>
    </source>
</evidence>
<dbReference type="EnsemblPlants" id="OB09G22130.1">
    <property type="protein sequence ID" value="OB09G22130.1"/>
    <property type="gene ID" value="OB09G22130"/>
</dbReference>
<dbReference type="OMA" id="CASHTFL"/>
<dbReference type="HOGENOM" id="CLU_010721_4_2_1"/>
<dbReference type="STRING" id="4533.J3MYY4"/>
<dbReference type="AlphaFoldDB" id="J3MYY4"/>
<evidence type="ECO:0000313" key="4">
    <source>
        <dbReference type="Proteomes" id="UP000006038"/>
    </source>
</evidence>
<reference evidence="3" key="2">
    <citation type="submission" date="2013-04" db="UniProtKB">
        <authorList>
            <consortium name="EnsemblPlants"/>
        </authorList>
    </citation>
    <scope>IDENTIFICATION</scope>
</reference>
<dbReference type="Gramene" id="OB09G22130.1">
    <property type="protein sequence ID" value="OB09G22130.1"/>
    <property type="gene ID" value="OB09G22130"/>
</dbReference>
<feature type="region of interest" description="Disordered" evidence="1">
    <location>
        <begin position="1"/>
        <end position="36"/>
    </location>
</feature>
<accession>J3MYY4</accession>
<name>J3MYY4_ORYBR</name>
<feature type="domain" description="At1g61320/AtMIF1 LRR" evidence="2">
    <location>
        <begin position="107"/>
        <end position="167"/>
    </location>
</feature>
<organism evidence="3">
    <name type="scientific">Oryza brachyantha</name>
    <name type="common">malo sina</name>
    <dbReference type="NCBI Taxonomy" id="4533"/>
    <lineage>
        <taxon>Eukaryota</taxon>
        <taxon>Viridiplantae</taxon>
        <taxon>Streptophyta</taxon>
        <taxon>Embryophyta</taxon>
        <taxon>Tracheophyta</taxon>
        <taxon>Spermatophyta</taxon>
        <taxon>Magnoliopsida</taxon>
        <taxon>Liliopsida</taxon>
        <taxon>Poales</taxon>
        <taxon>Poaceae</taxon>
        <taxon>BOP clade</taxon>
        <taxon>Oryzoideae</taxon>
        <taxon>Oryzeae</taxon>
        <taxon>Oryzinae</taxon>
        <taxon>Oryza</taxon>
    </lineage>
</organism>
<dbReference type="Pfam" id="PF23622">
    <property type="entry name" value="LRR_At1g61320_AtMIF1"/>
    <property type="match status" value="2"/>
</dbReference>
<evidence type="ECO:0000256" key="1">
    <source>
        <dbReference type="SAM" id="MobiDB-lite"/>
    </source>
</evidence>
<dbReference type="Proteomes" id="UP000006038">
    <property type="component" value="Chromosome 9"/>
</dbReference>
<dbReference type="SUPFAM" id="SSF81383">
    <property type="entry name" value="F-box domain"/>
    <property type="match status" value="1"/>
</dbReference>
<feature type="domain" description="At1g61320/AtMIF1 LRR" evidence="2">
    <location>
        <begin position="220"/>
        <end position="389"/>
    </location>
</feature>
<dbReference type="SUPFAM" id="SSF52047">
    <property type="entry name" value="RNI-like"/>
    <property type="match status" value="1"/>
</dbReference>
<dbReference type="InterPro" id="IPR036047">
    <property type="entry name" value="F-box-like_dom_sf"/>
</dbReference>
<dbReference type="PANTHER" id="PTHR34145">
    <property type="entry name" value="OS02G0105600 PROTEIN"/>
    <property type="match status" value="1"/>
</dbReference>